<dbReference type="RefSeq" id="WP_182698229.1">
    <property type="nucleotide sequence ID" value="NZ_JBDPZN010000007.1"/>
</dbReference>
<evidence type="ECO:0000313" key="3">
    <source>
        <dbReference type="Proteomes" id="UP001477278"/>
    </source>
</evidence>
<gene>
    <name evidence="2" type="ORF">ABHN84_15760</name>
</gene>
<evidence type="ECO:0000313" key="2">
    <source>
        <dbReference type="EMBL" id="MEO3683731.1"/>
    </source>
</evidence>
<protein>
    <submittedName>
        <fullName evidence="2">Glycosyltransferase family 25 protein</fullName>
    </submittedName>
</protein>
<organism evidence="2 3">
    <name type="scientific">Shewanella vesiculosa</name>
    <dbReference type="NCBI Taxonomy" id="518738"/>
    <lineage>
        <taxon>Bacteria</taxon>
        <taxon>Pseudomonadati</taxon>
        <taxon>Pseudomonadota</taxon>
        <taxon>Gammaproteobacteria</taxon>
        <taxon>Alteromonadales</taxon>
        <taxon>Shewanellaceae</taxon>
        <taxon>Shewanella</taxon>
    </lineage>
</organism>
<comment type="caution">
    <text evidence="2">The sequence shown here is derived from an EMBL/GenBank/DDBJ whole genome shotgun (WGS) entry which is preliminary data.</text>
</comment>
<dbReference type="EMBL" id="JBDPZN010000007">
    <property type="protein sequence ID" value="MEO3683731.1"/>
    <property type="molecule type" value="Genomic_DNA"/>
</dbReference>
<sequence length="253" mass="29469">MKFKVFLINLDSSTERFTFMDDQLKQLGIEYQRISAVYGKDLHATDISKVYDPQTNLQKYDKKLNLGEIGCYLSHVQCWQMIIDQQLDYALILEDDSVLDPALMTVIQHIDNLSTDWDYIKLCHGRKQKGIVQSIALDDRFSLSTCLKLPSSTRGQCVSLAGAEKLLATAYPIARPVDIDIQYWYEKQLRCFVVRPFPVIATDLDSDISRQGRRNNAKRHHLLRIWQKVKYELELLKYKQQLPSLPRFKSYKS</sequence>
<reference evidence="2 3" key="1">
    <citation type="submission" date="2024-05" db="EMBL/GenBank/DDBJ databases">
        <title>Genome sequencing of Marine Estuary Bacteria, Shewanella vesiculosa and S. baltica, and Pseudomonas syringae.</title>
        <authorList>
            <person name="Gurung A."/>
            <person name="Maclea K.S."/>
        </authorList>
    </citation>
    <scope>NUCLEOTIDE SEQUENCE [LARGE SCALE GENOMIC DNA]</scope>
    <source>
        <strain evidence="2 3">1A</strain>
    </source>
</reference>
<evidence type="ECO:0000259" key="1">
    <source>
        <dbReference type="Pfam" id="PF01755"/>
    </source>
</evidence>
<feature type="domain" description="Glycosyl transferase family 25" evidence="1">
    <location>
        <begin position="4"/>
        <end position="178"/>
    </location>
</feature>
<dbReference type="Pfam" id="PF01755">
    <property type="entry name" value="Glyco_transf_25"/>
    <property type="match status" value="1"/>
</dbReference>
<accession>A0ABV0FUW3</accession>
<name>A0ABV0FUW3_9GAMM</name>
<proteinExistence type="predicted"/>
<dbReference type="Proteomes" id="UP001477278">
    <property type="component" value="Unassembled WGS sequence"/>
</dbReference>
<keyword evidence="3" id="KW-1185">Reference proteome</keyword>
<dbReference type="CDD" id="cd06532">
    <property type="entry name" value="Glyco_transf_25"/>
    <property type="match status" value="1"/>
</dbReference>
<dbReference type="InterPro" id="IPR002654">
    <property type="entry name" value="Glyco_trans_25"/>
</dbReference>